<evidence type="ECO:0000313" key="13">
    <source>
        <dbReference type="Proteomes" id="UP000651728"/>
    </source>
</evidence>
<dbReference type="HAMAP" id="MF_00161">
    <property type="entry name" value="LspA"/>
    <property type="match status" value="1"/>
</dbReference>
<evidence type="ECO:0000256" key="2">
    <source>
        <dbReference type="ARBA" id="ARBA00022475"/>
    </source>
</evidence>
<organism evidence="12 13">
    <name type="scientific">Microbispora amethystogenes</name>
    <dbReference type="NCBI Taxonomy" id="1427754"/>
    <lineage>
        <taxon>Bacteria</taxon>
        <taxon>Bacillati</taxon>
        <taxon>Actinomycetota</taxon>
        <taxon>Actinomycetes</taxon>
        <taxon>Streptosporangiales</taxon>
        <taxon>Streptosporangiaceae</taxon>
        <taxon>Microbispora</taxon>
    </lineage>
</organism>
<feature type="transmembrane region" description="Helical" evidence="9">
    <location>
        <begin position="142"/>
        <end position="165"/>
    </location>
</feature>
<feature type="transmembrane region" description="Helical" evidence="9">
    <location>
        <begin position="81"/>
        <end position="98"/>
    </location>
</feature>
<dbReference type="PRINTS" id="PR00781">
    <property type="entry name" value="LIPOSIGPTASE"/>
</dbReference>
<keyword evidence="3 9" id="KW-0645">Protease</keyword>
<keyword evidence="4 9" id="KW-0812">Transmembrane</keyword>
<evidence type="ECO:0000256" key="4">
    <source>
        <dbReference type="ARBA" id="ARBA00022692"/>
    </source>
</evidence>
<comment type="subcellular location">
    <subcellularLocation>
        <location evidence="9">Cell membrane</location>
        <topology evidence="9">Multi-pass membrane protein</topology>
    </subcellularLocation>
</comment>
<dbReference type="PANTHER" id="PTHR33695:SF1">
    <property type="entry name" value="LIPOPROTEIN SIGNAL PEPTIDASE"/>
    <property type="match status" value="1"/>
</dbReference>
<keyword evidence="5 9" id="KW-0064">Aspartyl protease</keyword>
<dbReference type="InterPro" id="IPR001872">
    <property type="entry name" value="Peptidase_A8"/>
</dbReference>
<dbReference type="EC" id="3.4.23.36" evidence="9"/>
<evidence type="ECO:0000313" key="12">
    <source>
        <dbReference type="EMBL" id="GIH34024.1"/>
    </source>
</evidence>
<evidence type="ECO:0000256" key="3">
    <source>
        <dbReference type="ARBA" id="ARBA00022670"/>
    </source>
</evidence>
<feature type="active site" evidence="9">
    <location>
        <position position="138"/>
    </location>
</feature>
<protein>
    <recommendedName>
        <fullName evidence="9">Lipoprotein signal peptidase</fullName>
        <ecNumber evidence="9">3.4.23.36</ecNumber>
    </recommendedName>
    <alternativeName>
        <fullName evidence="9">Prolipoprotein signal peptidase</fullName>
    </alternativeName>
    <alternativeName>
        <fullName evidence="9">Signal peptidase II</fullName>
        <shortName evidence="9">SPase II</shortName>
    </alternativeName>
</protein>
<keyword evidence="2 9" id="KW-1003">Cell membrane</keyword>
<accession>A0ABQ4FGS4</accession>
<evidence type="ECO:0000256" key="5">
    <source>
        <dbReference type="ARBA" id="ARBA00022750"/>
    </source>
</evidence>
<gene>
    <name evidence="9" type="primary">lspA</name>
    <name evidence="12" type="ORF">Mam01_41880</name>
</gene>
<evidence type="ECO:0000256" key="1">
    <source>
        <dbReference type="ARBA" id="ARBA00006139"/>
    </source>
</evidence>
<comment type="catalytic activity">
    <reaction evidence="9">
        <text>Release of signal peptides from bacterial membrane prolipoproteins. Hydrolyzes -Xaa-Yaa-Zaa-|-(S,diacylglyceryl)Cys-, in which Xaa is hydrophobic (preferably Leu), and Yaa (Ala or Ser) and Zaa (Gly or Ala) have small, neutral side chains.</text>
        <dbReference type="EC" id="3.4.23.36"/>
    </reaction>
</comment>
<feature type="active site" evidence="9">
    <location>
        <position position="152"/>
    </location>
</feature>
<keyword evidence="7 9" id="KW-1133">Transmembrane helix</keyword>
<evidence type="ECO:0000256" key="6">
    <source>
        <dbReference type="ARBA" id="ARBA00022801"/>
    </source>
</evidence>
<evidence type="ECO:0000256" key="9">
    <source>
        <dbReference type="HAMAP-Rule" id="MF_00161"/>
    </source>
</evidence>
<evidence type="ECO:0000256" key="8">
    <source>
        <dbReference type="ARBA" id="ARBA00023136"/>
    </source>
</evidence>
<dbReference type="EMBL" id="BOOB01000030">
    <property type="protein sequence ID" value="GIH34024.1"/>
    <property type="molecule type" value="Genomic_DNA"/>
</dbReference>
<feature type="region of interest" description="Disordered" evidence="11">
    <location>
        <begin position="1"/>
        <end position="20"/>
    </location>
</feature>
<proteinExistence type="inferred from homology"/>
<keyword evidence="8 9" id="KW-0472">Membrane</keyword>
<comment type="pathway">
    <text evidence="9">Protein modification; lipoprotein biosynthesis (signal peptide cleavage).</text>
</comment>
<evidence type="ECO:0000256" key="11">
    <source>
        <dbReference type="SAM" id="MobiDB-lite"/>
    </source>
</evidence>
<comment type="caution">
    <text evidence="9">Lacks conserved residue(s) required for the propagation of feature annotation.</text>
</comment>
<evidence type="ECO:0000256" key="10">
    <source>
        <dbReference type="RuleBase" id="RU004181"/>
    </source>
</evidence>
<dbReference type="PANTHER" id="PTHR33695">
    <property type="entry name" value="LIPOPROTEIN SIGNAL PEPTIDASE"/>
    <property type="match status" value="1"/>
</dbReference>
<dbReference type="Proteomes" id="UP000651728">
    <property type="component" value="Unassembled WGS sequence"/>
</dbReference>
<keyword evidence="13" id="KW-1185">Reference proteome</keyword>
<comment type="caution">
    <text evidence="12">The sequence shown here is derived from an EMBL/GenBank/DDBJ whole genome shotgun (WGS) entry which is preliminary data.</text>
</comment>
<reference evidence="12 13" key="1">
    <citation type="submission" date="2021-01" db="EMBL/GenBank/DDBJ databases">
        <title>Whole genome shotgun sequence of Microbispora amethystogenes NBRC 101907.</title>
        <authorList>
            <person name="Komaki H."/>
            <person name="Tamura T."/>
        </authorList>
    </citation>
    <scope>NUCLEOTIDE SEQUENCE [LARGE SCALE GENOMIC DNA]</scope>
    <source>
        <strain evidence="12 13">NBRC 101907</strain>
    </source>
</reference>
<dbReference type="Pfam" id="PF01252">
    <property type="entry name" value="Peptidase_A8"/>
    <property type="match status" value="1"/>
</dbReference>
<feature type="transmembrane region" description="Helical" evidence="9">
    <location>
        <begin position="105"/>
        <end position="122"/>
    </location>
</feature>
<comment type="similarity">
    <text evidence="1 9 10">Belongs to the peptidase A8 family.</text>
</comment>
<name>A0ABQ4FGS4_9ACTN</name>
<keyword evidence="6 9" id="KW-0378">Hydrolase</keyword>
<evidence type="ECO:0000256" key="7">
    <source>
        <dbReference type="ARBA" id="ARBA00022989"/>
    </source>
</evidence>
<comment type="function">
    <text evidence="9">This protein specifically catalyzes the removal of signal peptides from prolipoproteins.</text>
</comment>
<sequence length="183" mass="18992">MDSGTEMPDGRESQETGPGSRPYGRMLVLAAVVLLLDQASKLWAVSALADGAAVTVIPRLLRFRLLLNPGAAFSIGEGATWVFTLAAAAAVGGILYVGRRLRSPAWTLVLGALLGGATSHLLDRLLRPPAFAQGHVVDFIDYGGLFVGNVADIALVGGCALLLLLTLRDVPLGAAPDKARPSP</sequence>